<keyword evidence="2" id="KW-0540">Nuclease</keyword>
<dbReference type="InterPro" id="IPR036388">
    <property type="entry name" value="WH-like_DNA-bd_sf"/>
</dbReference>
<dbReference type="Proteomes" id="UP000183769">
    <property type="component" value="Unassembled WGS sequence"/>
</dbReference>
<dbReference type="GO" id="GO:0004519">
    <property type="term" value="F:endonuclease activity"/>
    <property type="evidence" value="ECO:0007669"/>
    <property type="project" value="UniProtKB-KW"/>
</dbReference>
<dbReference type="Pfam" id="PF17726">
    <property type="entry name" value="DpnI_C"/>
    <property type="match status" value="1"/>
</dbReference>
<reference evidence="3" key="1">
    <citation type="submission" date="2016-10" db="EMBL/GenBank/DDBJ databases">
        <authorList>
            <person name="Varghese N."/>
            <person name="Submissions S."/>
        </authorList>
    </citation>
    <scope>NUCLEOTIDE SEQUENCE [LARGE SCALE GENOMIC DNA]</scope>
    <source>
        <strain evidence="3">CGMCC 1.10329</strain>
    </source>
</reference>
<organism evidence="2 3">
    <name type="scientific">Halolamina pelagica</name>
    <dbReference type="NCBI Taxonomy" id="699431"/>
    <lineage>
        <taxon>Archaea</taxon>
        <taxon>Methanobacteriati</taxon>
        <taxon>Methanobacteriota</taxon>
        <taxon>Stenosarchaea group</taxon>
        <taxon>Halobacteria</taxon>
        <taxon>Halobacteriales</taxon>
        <taxon>Haloferacaceae</taxon>
    </lineage>
</organism>
<name>A0A1I5SM76_9EURY</name>
<evidence type="ECO:0000259" key="1">
    <source>
        <dbReference type="Pfam" id="PF17726"/>
    </source>
</evidence>
<keyword evidence="3" id="KW-1185">Reference proteome</keyword>
<feature type="domain" description="Dam-replacing protein HTH" evidence="1">
    <location>
        <begin position="22"/>
        <end position="74"/>
    </location>
</feature>
<evidence type="ECO:0000313" key="2">
    <source>
        <dbReference type="EMBL" id="SFP71825.1"/>
    </source>
</evidence>
<dbReference type="EMBL" id="FOXI01000006">
    <property type="protein sequence ID" value="SFP71825.1"/>
    <property type="molecule type" value="Genomic_DNA"/>
</dbReference>
<dbReference type="Gene3D" id="1.10.10.10">
    <property type="entry name" value="Winged helix-like DNA-binding domain superfamily/Winged helix DNA-binding domain"/>
    <property type="match status" value="1"/>
</dbReference>
<protein>
    <submittedName>
        <fullName evidence="2">Putative restriction endonuclease</fullName>
    </submittedName>
</protein>
<evidence type="ECO:0000313" key="3">
    <source>
        <dbReference type="Proteomes" id="UP000183769"/>
    </source>
</evidence>
<accession>A0A1I5SM76</accession>
<keyword evidence="2" id="KW-0378">Hydrolase</keyword>
<dbReference type="AlphaFoldDB" id="A0A1I5SM76"/>
<dbReference type="OrthoDB" id="11472at2157"/>
<dbReference type="RefSeq" id="WP_074878304.1">
    <property type="nucleotide sequence ID" value="NZ_FOXI01000006.1"/>
</dbReference>
<proteinExistence type="predicted"/>
<dbReference type="InterPro" id="IPR041368">
    <property type="entry name" value="DRP_C"/>
</dbReference>
<sequence length="81" mass="9697">MGTWLDATREELHRYRIETGDEVLTLQEFYRFSESSLAAAFPENNHVRDKMRQQLQELRERDELTFLDDDGSYRIEDLALD</sequence>
<gene>
    <name evidence="2" type="ORF">SAMN05216277_106191</name>
</gene>
<keyword evidence="2" id="KW-0255">Endonuclease</keyword>